<evidence type="ECO:0008006" key="31">
    <source>
        <dbReference type="Google" id="ProtNLM"/>
    </source>
</evidence>
<dbReference type="GO" id="GO:0051260">
    <property type="term" value="P:protein homooligomerization"/>
    <property type="evidence" value="ECO:0007669"/>
    <property type="project" value="UniProtKB-ARBA"/>
</dbReference>
<accession>A0A3P6DPD8</accession>
<dbReference type="InterPro" id="IPR005688">
    <property type="entry name" value="Toc34"/>
</dbReference>
<keyword evidence="2" id="KW-0813">Transport</keyword>
<evidence type="ECO:0000256" key="16">
    <source>
        <dbReference type="ARBA" id="ARBA00023054"/>
    </source>
</evidence>
<evidence type="ECO:0000259" key="28">
    <source>
        <dbReference type="PROSITE" id="PS51720"/>
    </source>
</evidence>
<dbReference type="GO" id="GO:0015450">
    <property type="term" value="F:protein-transporting ATPase activity"/>
    <property type="evidence" value="ECO:0007669"/>
    <property type="project" value="InterPro"/>
</dbReference>
<dbReference type="GO" id="GO:0003924">
    <property type="term" value="F:GTPase activity"/>
    <property type="evidence" value="ECO:0007669"/>
    <property type="project" value="UniProtKB-ARBA"/>
</dbReference>
<keyword evidence="14" id="KW-1133">Transmembrane helix</keyword>
<feature type="compositionally biased region" description="Polar residues" evidence="26">
    <location>
        <begin position="321"/>
        <end position="331"/>
    </location>
</feature>
<feature type="domain" description="AIG1-type G" evidence="28">
    <location>
        <begin position="36"/>
        <end position="260"/>
    </location>
</feature>
<evidence type="ECO:0000256" key="20">
    <source>
        <dbReference type="ARBA" id="ARBA00023242"/>
    </source>
</evidence>
<feature type="coiled-coil region" evidence="25">
    <location>
        <begin position="484"/>
        <end position="529"/>
    </location>
</feature>
<keyword evidence="18" id="KW-0472">Membrane</keyword>
<evidence type="ECO:0000256" key="3">
    <source>
        <dbReference type="ARBA" id="ARBA00022490"/>
    </source>
</evidence>
<evidence type="ECO:0000256" key="13">
    <source>
        <dbReference type="ARBA" id="ARBA00022968"/>
    </source>
</evidence>
<evidence type="ECO:0000256" key="12">
    <source>
        <dbReference type="ARBA" id="ARBA00022927"/>
    </source>
</evidence>
<reference evidence="30" key="1">
    <citation type="submission" date="2018-11" db="EMBL/GenBank/DDBJ databases">
        <authorList>
            <consortium name="Genoscope - CEA"/>
            <person name="William W."/>
        </authorList>
    </citation>
    <scope>NUCLEOTIDE SEQUENCE</scope>
</reference>
<keyword evidence="16 25" id="KW-0175">Coiled coil</keyword>
<evidence type="ECO:0000256" key="1">
    <source>
        <dbReference type="ARBA" id="ARBA00004648"/>
    </source>
</evidence>
<proteinExistence type="inferred from homology"/>
<dbReference type="GO" id="GO:0043495">
    <property type="term" value="F:protein-membrane adaptor activity"/>
    <property type="evidence" value="ECO:0007669"/>
    <property type="project" value="UniProtKB-ARBA"/>
</dbReference>
<dbReference type="Pfam" id="PF07738">
    <property type="entry name" value="Sad1_UNC"/>
    <property type="match status" value="1"/>
</dbReference>
<keyword evidence="15" id="KW-0007">Acetylation</keyword>
<feature type="domain" description="SUN" evidence="27">
    <location>
        <begin position="592"/>
        <end position="758"/>
    </location>
</feature>
<evidence type="ECO:0000256" key="10">
    <source>
        <dbReference type="ARBA" id="ARBA00022805"/>
    </source>
</evidence>
<evidence type="ECO:0000256" key="9">
    <source>
        <dbReference type="ARBA" id="ARBA00022801"/>
    </source>
</evidence>
<dbReference type="GO" id="GO:0051291">
    <property type="term" value="P:protein heterooligomerization"/>
    <property type="evidence" value="ECO:0007669"/>
    <property type="project" value="UniProtKB-ARBA"/>
</dbReference>
<dbReference type="GO" id="GO:0006886">
    <property type="term" value="P:intracellular protein transport"/>
    <property type="evidence" value="ECO:0007669"/>
    <property type="project" value="InterPro"/>
</dbReference>
<dbReference type="InterPro" id="IPR045119">
    <property type="entry name" value="SUN1-5"/>
</dbReference>
<dbReference type="FunFam" id="2.60.120.260:FF:000096">
    <property type="entry name" value="SUN domain protein1"/>
    <property type="match status" value="1"/>
</dbReference>
<evidence type="ECO:0000256" key="22">
    <source>
        <dbReference type="ARBA" id="ARBA00037816"/>
    </source>
</evidence>
<dbReference type="GO" id="GO:0009524">
    <property type="term" value="C:phragmoplast"/>
    <property type="evidence" value="ECO:0007669"/>
    <property type="project" value="UniProtKB-SubCell"/>
</dbReference>
<dbReference type="GO" id="GO:0042802">
    <property type="term" value="F:identical protein binding"/>
    <property type="evidence" value="ECO:0007669"/>
    <property type="project" value="UniProtKB-ARBA"/>
</dbReference>
<evidence type="ECO:0000313" key="29">
    <source>
        <dbReference type="EMBL" id="CAG7911974.1"/>
    </source>
</evidence>
<dbReference type="Gene3D" id="3.40.50.300">
    <property type="entry name" value="P-loop containing nucleotide triphosphate hydrolases"/>
    <property type="match status" value="1"/>
</dbReference>
<dbReference type="FunFam" id="3.40.50.300:FF:001070">
    <property type="entry name" value="Translocase of chloroplast"/>
    <property type="match status" value="1"/>
</dbReference>
<feature type="region of interest" description="Disordered" evidence="26">
    <location>
        <begin position="366"/>
        <end position="404"/>
    </location>
</feature>
<evidence type="ECO:0000256" key="7">
    <source>
        <dbReference type="ARBA" id="ARBA00022692"/>
    </source>
</evidence>
<dbReference type="GO" id="GO:0009707">
    <property type="term" value="C:chloroplast outer membrane"/>
    <property type="evidence" value="ECO:0007669"/>
    <property type="project" value="UniProtKB-SubCell"/>
</dbReference>
<keyword evidence="20" id="KW-0539">Nucleus</keyword>
<keyword evidence="8" id="KW-0547">Nucleotide-binding</keyword>
<protein>
    <recommendedName>
        <fullName evidence="31">SUN domain-containing protein</fullName>
    </recommendedName>
</protein>
<comment type="similarity">
    <text evidence="24">Belongs to the TRAFAC class TrmE-Era-EngA-EngB-Septin-like GTPase superfamily. AIG1/Toc34/Toc159-like paraseptin GTPase family. TOC34 subfamily.</text>
</comment>
<keyword evidence="6" id="KW-0934">Plastid</keyword>
<dbReference type="Gramene" id="A10p32200.2_BraZ1">
    <property type="protein sequence ID" value="A10p32200.2_BraZ1.CDS"/>
    <property type="gene ID" value="A10g32200.2_BraZ1"/>
</dbReference>
<evidence type="ECO:0000256" key="5">
    <source>
        <dbReference type="ARBA" id="ARBA00022553"/>
    </source>
</evidence>
<dbReference type="PROSITE" id="PS51720">
    <property type="entry name" value="G_AIG1"/>
    <property type="match status" value="1"/>
</dbReference>
<dbReference type="InterPro" id="IPR006703">
    <property type="entry name" value="G_AIG1"/>
</dbReference>
<dbReference type="PROSITE" id="PS51469">
    <property type="entry name" value="SUN"/>
    <property type="match status" value="1"/>
</dbReference>
<sequence length="768" mass="84521">MAALQMSREWIGIQQFPPATQSKLIEILNKFKEEDVSSLTVLVMGKGGVGKSSTVNSVIGEKAAAVSTFQSEGLRPSLVSRSRSGFTLNIIDTPGLIEGGYVNDQAVNLIKRFLLNMTIDVLLYVDRLDVYRVDDLDKQVVTAITDAFGKEIWKKSALVLSHAQFSPPDGLNYDLFVSRRSDALLKLIRASAQLKKQDIQDSSIPVILVENSGRCHKNESDEKILPDGSSWIPNLYKTITDISFNGNKSIHVDKKLVEGPNPNARGKRLIPLIFAFQYLLVMKPLVRAIKSDVSRESKPAWEMREYGSASRSQTQIKMSASTMSLTATPSKRTPIVAGDKKSNFDFPPSESLANGEAKDPILAEAVTDRSKGQDLGPVTRRVSSTTNTTSATQRRTRKVSAPKTEKARWKRVARIFAKQLVALLIIVGLIQAARKVLSPSSSSSPTSSFETEMAFSGLESRIAEVDGLVKATTSTMQVQVELLDKKIEKEAKALRQELEAKASAFRNEVKKIESKTESLEKSVEEVKAKPFVSRDEFERVYEELKKGNVDDSAFSEVSIDELRAYARDVMEREIERHAADGLGRVDYALASGGGFVMGHSDPFLVGKGSSWFATTGRKAHTNAVKMLSPSFGEPGQCFALKGSSGYVQIRLRGPIVPDAFTLEHVAKSVAYDRSSAPKDCVVSGWLQGNGQESSEESEKMQLLTEFTYDLERSNAQTFNVLDSSDSGLVDTVRLDFTSNHGSNSHTCIYRFRVHGRAPDPVPVVETEL</sequence>
<evidence type="ECO:0000256" key="2">
    <source>
        <dbReference type="ARBA" id="ARBA00022448"/>
    </source>
</evidence>
<gene>
    <name evidence="30" type="ORF">BRAA10T45159Z</name>
    <name evidence="29" type="ORF">BRAPAZ1V2_A10P32200.2</name>
</gene>
<keyword evidence="19" id="KW-0206">Cytoskeleton</keyword>
<dbReference type="Pfam" id="PF04548">
    <property type="entry name" value="AIG1"/>
    <property type="match status" value="1"/>
</dbReference>
<dbReference type="PANTHER" id="PTHR12911">
    <property type="entry name" value="SAD1/UNC-84-LIKE PROTEIN-RELATED"/>
    <property type="match status" value="1"/>
</dbReference>
<keyword evidence="17" id="KW-0342">GTP-binding</keyword>
<dbReference type="CDD" id="cd01853">
    <property type="entry name" value="Toc34_like"/>
    <property type="match status" value="1"/>
</dbReference>
<keyword evidence="10" id="KW-1002">Plastid outer membrane</keyword>
<evidence type="ECO:0000256" key="19">
    <source>
        <dbReference type="ARBA" id="ARBA00023212"/>
    </source>
</evidence>
<dbReference type="Proteomes" id="UP000694005">
    <property type="component" value="Chromosome A10"/>
</dbReference>
<evidence type="ECO:0000256" key="4">
    <source>
        <dbReference type="ARBA" id="ARBA00022528"/>
    </source>
</evidence>
<evidence type="ECO:0000256" key="23">
    <source>
        <dbReference type="ARBA" id="ARBA00060413"/>
    </source>
</evidence>
<dbReference type="EMBL" id="LR031577">
    <property type="protein sequence ID" value="VDD20989.1"/>
    <property type="molecule type" value="Genomic_DNA"/>
</dbReference>
<comment type="subcellular location">
    <subcellularLocation>
        <location evidence="23">Cytoplasm</location>
        <location evidence="23">Cytoskeleton</location>
        <location evidence="23">Phragmoplast</location>
    </subcellularLocation>
    <subcellularLocation>
        <location evidence="1">Endoplasmic reticulum membrane</location>
        <topology evidence="1">Single-pass type II membrane protein</topology>
    </subcellularLocation>
    <subcellularLocation>
        <location evidence="22">Nucleus inner membrane</location>
        <topology evidence="22">Single-pass type II membrane protein</topology>
    </subcellularLocation>
    <subcellularLocation>
        <location evidence="21">Plastid</location>
        <location evidence="21">Chloroplast outer membrane</location>
        <topology evidence="21">Single-pass membrane protein</topology>
    </subcellularLocation>
</comment>
<dbReference type="InterPro" id="IPR012919">
    <property type="entry name" value="SUN_dom"/>
</dbReference>
<dbReference type="GO" id="GO:0070197">
    <property type="term" value="P:meiotic attachment of telomere to nuclear envelope"/>
    <property type="evidence" value="ECO:0007669"/>
    <property type="project" value="UniProtKB-ARBA"/>
</dbReference>
<keyword evidence="7" id="KW-0812">Transmembrane</keyword>
<evidence type="ECO:0000256" key="24">
    <source>
        <dbReference type="ARBA" id="ARBA00060807"/>
    </source>
</evidence>
<keyword evidence="4" id="KW-0150">Chloroplast</keyword>
<dbReference type="NCBIfam" id="TIGR00991">
    <property type="entry name" value="3a0901s02IAP34"/>
    <property type="match status" value="1"/>
</dbReference>
<dbReference type="PANTHER" id="PTHR12911:SF8">
    <property type="entry name" value="KLAROID PROTEIN-RELATED"/>
    <property type="match status" value="1"/>
</dbReference>
<dbReference type="GO" id="GO:0045036">
    <property type="term" value="P:protein targeting to chloroplast"/>
    <property type="evidence" value="ECO:0007669"/>
    <property type="project" value="UniProtKB-ARBA"/>
</dbReference>
<dbReference type="SUPFAM" id="SSF52540">
    <property type="entry name" value="P-loop containing nucleoside triphosphate hydrolases"/>
    <property type="match status" value="1"/>
</dbReference>
<evidence type="ECO:0000256" key="11">
    <source>
        <dbReference type="ARBA" id="ARBA00022824"/>
    </source>
</evidence>
<evidence type="ECO:0000256" key="6">
    <source>
        <dbReference type="ARBA" id="ARBA00022640"/>
    </source>
</evidence>
<dbReference type="EMBL" id="LS974626">
    <property type="protein sequence ID" value="CAG7911974.1"/>
    <property type="molecule type" value="Genomic_DNA"/>
</dbReference>
<evidence type="ECO:0000259" key="27">
    <source>
        <dbReference type="PROSITE" id="PS51469"/>
    </source>
</evidence>
<name>A0A3P6DPD8_BRACM</name>
<feature type="compositionally biased region" description="Low complexity" evidence="26">
    <location>
        <begin position="379"/>
        <end position="393"/>
    </location>
</feature>
<evidence type="ECO:0000256" key="18">
    <source>
        <dbReference type="ARBA" id="ARBA00023136"/>
    </source>
</evidence>
<evidence type="ECO:0000256" key="26">
    <source>
        <dbReference type="SAM" id="MobiDB-lite"/>
    </source>
</evidence>
<dbReference type="GO" id="GO:0090435">
    <property type="term" value="P:protein localization to nuclear envelope"/>
    <property type="evidence" value="ECO:0007669"/>
    <property type="project" value="UniProtKB-ARBA"/>
</dbReference>
<keyword evidence="3" id="KW-0963">Cytoplasm</keyword>
<evidence type="ECO:0000256" key="15">
    <source>
        <dbReference type="ARBA" id="ARBA00022990"/>
    </source>
</evidence>
<keyword evidence="12" id="KW-0653">Protein transport</keyword>
<evidence type="ECO:0000256" key="21">
    <source>
        <dbReference type="ARBA" id="ARBA00023766"/>
    </source>
</evidence>
<dbReference type="GO" id="GO:0006997">
    <property type="term" value="P:nucleus organization"/>
    <property type="evidence" value="ECO:0007669"/>
    <property type="project" value="UniProtKB-ARBA"/>
</dbReference>
<dbReference type="GO" id="GO:0005789">
    <property type="term" value="C:endoplasmic reticulum membrane"/>
    <property type="evidence" value="ECO:0007669"/>
    <property type="project" value="UniProtKB-SubCell"/>
</dbReference>
<dbReference type="GO" id="GO:0005525">
    <property type="term" value="F:GTP binding"/>
    <property type="evidence" value="ECO:0007669"/>
    <property type="project" value="UniProtKB-KW"/>
</dbReference>
<feature type="region of interest" description="Disordered" evidence="26">
    <location>
        <begin position="321"/>
        <end position="341"/>
    </location>
</feature>
<dbReference type="InterPro" id="IPR027417">
    <property type="entry name" value="P-loop_NTPase"/>
</dbReference>
<organism evidence="30">
    <name type="scientific">Brassica campestris</name>
    <name type="common">Field mustard</name>
    <dbReference type="NCBI Taxonomy" id="3711"/>
    <lineage>
        <taxon>Eukaryota</taxon>
        <taxon>Viridiplantae</taxon>
        <taxon>Streptophyta</taxon>
        <taxon>Embryophyta</taxon>
        <taxon>Tracheophyta</taxon>
        <taxon>Spermatophyta</taxon>
        <taxon>Magnoliopsida</taxon>
        <taxon>eudicotyledons</taxon>
        <taxon>Gunneridae</taxon>
        <taxon>Pentapetalae</taxon>
        <taxon>rosids</taxon>
        <taxon>malvids</taxon>
        <taxon>Brassicales</taxon>
        <taxon>Brassicaceae</taxon>
        <taxon>Brassiceae</taxon>
        <taxon>Brassica</taxon>
    </lineage>
</organism>
<evidence type="ECO:0000313" key="30">
    <source>
        <dbReference type="EMBL" id="VDD20989.1"/>
    </source>
</evidence>
<evidence type="ECO:0000256" key="14">
    <source>
        <dbReference type="ARBA" id="ARBA00022989"/>
    </source>
</evidence>
<evidence type="ECO:0000256" key="25">
    <source>
        <dbReference type="SAM" id="Coils"/>
    </source>
</evidence>
<keyword evidence="5" id="KW-0597">Phosphoprotein</keyword>
<keyword evidence="13" id="KW-0735">Signal-anchor</keyword>
<evidence type="ECO:0000256" key="17">
    <source>
        <dbReference type="ARBA" id="ARBA00023134"/>
    </source>
</evidence>
<dbReference type="AlphaFoldDB" id="A0A3P6DPD8"/>
<dbReference type="GO" id="GO:0005637">
    <property type="term" value="C:nuclear inner membrane"/>
    <property type="evidence" value="ECO:0007669"/>
    <property type="project" value="UniProtKB-SubCell"/>
</dbReference>
<evidence type="ECO:0000256" key="8">
    <source>
        <dbReference type="ARBA" id="ARBA00022741"/>
    </source>
</evidence>
<dbReference type="Gene3D" id="2.60.120.260">
    <property type="entry name" value="Galactose-binding domain-like"/>
    <property type="match status" value="1"/>
</dbReference>
<keyword evidence="11" id="KW-0256">Endoplasmic reticulum</keyword>
<keyword evidence="9" id="KW-0378">Hydrolase</keyword>